<protein>
    <submittedName>
        <fullName evidence="1">Unplaced genomic scaffold scaffold_5484, whole genome shotgun sequence</fullName>
    </submittedName>
</protein>
<reference evidence="1 2" key="1">
    <citation type="submission" date="2014-04" db="EMBL/GenBank/DDBJ databases">
        <authorList>
            <consortium name="DOE Joint Genome Institute"/>
            <person name="Kuo A."/>
            <person name="Kohler A."/>
            <person name="Jargeat P."/>
            <person name="Nagy L.G."/>
            <person name="Floudas D."/>
            <person name="Copeland A."/>
            <person name="Barry K.W."/>
            <person name="Cichocki N."/>
            <person name="Veneault-Fourrey C."/>
            <person name="LaButti K."/>
            <person name="Lindquist E.A."/>
            <person name="Lipzen A."/>
            <person name="Lundell T."/>
            <person name="Morin E."/>
            <person name="Murat C."/>
            <person name="Sun H."/>
            <person name="Tunlid A."/>
            <person name="Henrissat B."/>
            <person name="Grigoriev I.V."/>
            <person name="Hibbett D.S."/>
            <person name="Martin F."/>
            <person name="Nordberg H.P."/>
            <person name="Cantor M.N."/>
            <person name="Hua S.X."/>
        </authorList>
    </citation>
    <scope>NUCLEOTIDE SEQUENCE [LARGE SCALE GENOMIC DNA]</scope>
    <source>
        <strain evidence="1 2">Ve08.2h10</strain>
    </source>
</reference>
<evidence type="ECO:0000313" key="2">
    <source>
        <dbReference type="Proteomes" id="UP000054538"/>
    </source>
</evidence>
<keyword evidence="2" id="KW-1185">Reference proteome</keyword>
<dbReference type="InParanoid" id="A0A0D0CQ11"/>
<organism evidence="1 2">
    <name type="scientific">Paxillus rubicundulus Ve08.2h10</name>
    <dbReference type="NCBI Taxonomy" id="930991"/>
    <lineage>
        <taxon>Eukaryota</taxon>
        <taxon>Fungi</taxon>
        <taxon>Dikarya</taxon>
        <taxon>Basidiomycota</taxon>
        <taxon>Agaricomycotina</taxon>
        <taxon>Agaricomycetes</taxon>
        <taxon>Agaricomycetidae</taxon>
        <taxon>Boletales</taxon>
        <taxon>Paxilineae</taxon>
        <taxon>Paxillaceae</taxon>
        <taxon>Paxillus</taxon>
    </lineage>
</organism>
<proteinExistence type="predicted"/>
<feature type="non-terminal residue" evidence="1">
    <location>
        <position position="75"/>
    </location>
</feature>
<dbReference type="AlphaFoldDB" id="A0A0D0CQ11"/>
<dbReference type="HOGENOM" id="CLU_2677822_0_0_1"/>
<name>A0A0D0CQ11_9AGAM</name>
<reference evidence="2" key="2">
    <citation type="submission" date="2015-01" db="EMBL/GenBank/DDBJ databases">
        <title>Evolutionary Origins and Diversification of the Mycorrhizal Mutualists.</title>
        <authorList>
            <consortium name="DOE Joint Genome Institute"/>
            <consortium name="Mycorrhizal Genomics Consortium"/>
            <person name="Kohler A."/>
            <person name="Kuo A."/>
            <person name="Nagy L.G."/>
            <person name="Floudas D."/>
            <person name="Copeland A."/>
            <person name="Barry K.W."/>
            <person name="Cichocki N."/>
            <person name="Veneault-Fourrey C."/>
            <person name="LaButti K."/>
            <person name="Lindquist E.A."/>
            <person name="Lipzen A."/>
            <person name="Lundell T."/>
            <person name="Morin E."/>
            <person name="Murat C."/>
            <person name="Riley R."/>
            <person name="Ohm R."/>
            <person name="Sun H."/>
            <person name="Tunlid A."/>
            <person name="Henrissat B."/>
            <person name="Grigoriev I.V."/>
            <person name="Hibbett D.S."/>
            <person name="Martin F."/>
        </authorList>
    </citation>
    <scope>NUCLEOTIDE SEQUENCE [LARGE SCALE GENOMIC DNA]</scope>
    <source>
        <strain evidence="2">Ve08.2h10</strain>
    </source>
</reference>
<accession>A0A0D0CQ11</accession>
<sequence length="75" mass="8521">MQFWFVVYDILCTSPRCLVTTRTCSLPRVREEREVASSSKADQSPTMNGSTILVVFVSTQKVCNHRLVPLPHCHL</sequence>
<evidence type="ECO:0000313" key="1">
    <source>
        <dbReference type="EMBL" id="KIK72906.1"/>
    </source>
</evidence>
<gene>
    <name evidence="1" type="ORF">PAXRUDRAFT_836351</name>
</gene>
<dbReference type="Proteomes" id="UP000054538">
    <property type="component" value="Unassembled WGS sequence"/>
</dbReference>
<dbReference type="EMBL" id="KN830306">
    <property type="protein sequence ID" value="KIK72906.1"/>
    <property type="molecule type" value="Genomic_DNA"/>
</dbReference>